<proteinExistence type="predicted"/>
<name>A0ACC2T7A1_9FUNG</name>
<dbReference type="Proteomes" id="UP001165960">
    <property type="component" value="Unassembled WGS sequence"/>
</dbReference>
<protein>
    <submittedName>
        <fullName evidence="1">Uncharacterized protein</fullName>
    </submittedName>
</protein>
<dbReference type="EMBL" id="QTSX02003589">
    <property type="protein sequence ID" value="KAJ9070172.1"/>
    <property type="molecule type" value="Genomic_DNA"/>
</dbReference>
<organism evidence="1 2">
    <name type="scientific">Entomophthora muscae</name>
    <dbReference type="NCBI Taxonomy" id="34485"/>
    <lineage>
        <taxon>Eukaryota</taxon>
        <taxon>Fungi</taxon>
        <taxon>Fungi incertae sedis</taxon>
        <taxon>Zoopagomycota</taxon>
        <taxon>Entomophthoromycotina</taxon>
        <taxon>Entomophthoromycetes</taxon>
        <taxon>Entomophthorales</taxon>
        <taxon>Entomophthoraceae</taxon>
        <taxon>Entomophthora</taxon>
    </lineage>
</organism>
<accession>A0ACC2T7A1</accession>
<evidence type="ECO:0000313" key="1">
    <source>
        <dbReference type="EMBL" id="KAJ9070172.1"/>
    </source>
</evidence>
<keyword evidence="2" id="KW-1185">Reference proteome</keyword>
<reference evidence="1" key="1">
    <citation type="submission" date="2022-04" db="EMBL/GenBank/DDBJ databases">
        <title>Genome of the entomopathogenic fungus Entomophthora muscae.</title>
        <authorList>
            <person name="Elya C."/>
            <person name="Lovett B.R."/>
            <person name="Lee E."/>
            <person name="Macias A.M."/>
            <person name="Hajek A.E."/>
            <person name="De Bivort B.L."/>
            <person name="Kasson M.T."/>
            <person name="De Fine Licht H.H."/>
            <person name="Stajich J.E."/>
        </authorList>
    </citation>
    <scope>NUCLEOTIDE SEQUENCE</scope>
    <source>
        <strain evidence="1">Berkeley</strain>
    </source>
</reference>
<gene>
    <name evidence="1" type="ORF">DSO57_1011331</name>
</gene>
<evidence type="ECO:0000313" key="2">
    <source>
        <dbReference type="Proteomes" id="UP001165960"/>
    </source>
</evidence>
<sequence length="110" mass="12125">MMNILDINQIVTEAQHWGKIEETPVKNVQCNWDFPPLIRDNKIKCKTELGQHQNNLFSKKVPASTQPATNGPPVSLPLALSVASKLMPATHLGPRPHSKANQKPSLIATN</sequence>
<comment type="caution">
    <text evidence="1">The sequence shown here is derived from an EMBL/GenBank/DDBJ whole genome shotgun (WGS) entry which is preliminary data.</text>
</comment>